<dbReference type="Gene3D" id="3.90.1300.10">
    <property type="entry name" value="Amidase signature (AS) domain"/>
    <property type="match status" value="1"/>
</dbReference>
<dbReference type="InterPro" id="IPR036928">
    <property type="entry name" value="AS_sf"/>
</dbReference>
<comment type="similarity">
    <text evidence="1">Belongs to the amidase family.</text>
</comment>
<accession>A0A4R1HLC9</accession>
<dbReference type="InterPro" id="IPR000120">
    <property type="entry name" value="Amidase"/>
</dbReference>
<evidence type="ECO:0000259" key="3">
    <source>
        <dbReference type="Pfam" id="PF01425"/>
    </source>
</evidence>
<dbReference type="AlphaFoldDB" id="A0A4R1HLC9"/>
<dbReference type="GO" id="GO:0016740">
    <property type="term" value="F:transferase activity"/>
    <property type="evidence" value="ECO:0007669"/>
    <property type="project" value="UniProtKB-KW"/>
</dbReference>
<gene>
    <name evidence="4" type="ORF">EV378_5815</name>
</gene>
<comment type="caution">
    <text evidence="4">The sequence shown here is derived from an EMBL/GenBank/DDBJ whole genome shotgun (WGS) entry which is preliminary data.</text>
</comment>
<evidence type="ECO:0000256" key="1">
    <source>
        <dbReference type="ARBA" id="ARBA00009199"/>
    </source>
</evidence>
<feature type="compositionally biased region" description="Low complexity" evidence="2">
    <location>
        <begin position="148"/>
        <end position="158"/>
    </location>
</feature>
<name>A0A4R1HLC9_PSEEN</name>
<dbReference type="PANTHER" id="PTHR11895:SF7">
    <property type="entry name" value="GLUTAMYL-TRNA(GLN) AMIDOTRANSFERASE SUBUNIT A, MITOCHONDRIAL"/>
    <property type="match status" value="1"/>
</dbReference>
<dbReference type="OrthoDB" id="182039at2"/>
<proteinExistence type="inferred from homology"/>
<evidence type="ECO:0000313" key="5">
    <source>
        <dbReference type="Proteomes" id="UP000295560"/>
    </source>
</evidence>
<feature type="region of interest" description="Disordered" evidence="2">
    <location>
        <begin position="134"/>
        <end position="158"/>
    </location>
</feature>
<dbReference type="RefSeq" id="WP_132430524.1">
    <property type="nucleotide sequence ID" value="NZ_SMFZ01000002.1"/>
</dbReference>
<keyword evidence="5" id="KW-1185">Reference proteome</keyword>
<dbReference type="InterPro" id="IPR023631">
    <property type="entry name" value="Amidase_dom"/>
</dbReference>
<reference evidence="4 5" key="1">
    <citation type="submission" date="2019-03" db="EMBL/GenBank/DDBJ databases">
        <title>Sequencing the genomes of 1000 actinobacteria strains.</title>
        <authorList>
            <person name="Klenk H.-P."/>
        </authorList>
    </citation>
    <scope>NUCLEOTIDE SEQUENCE [LARGE SCALE GENOMIC DNA]</scope>
    <source>
        <strain evidence="4 5">DSM 44969</strain>
    </source>
</reference>
<dbReference type="SUPFAM" id="SSF75304">
    <property type="entry name" value="Amidase signature (AS) enzymes"/>
    <property type="match status" value="1"/>
</dbReference>
<dbReference type="PANTHER" id="PTHR11895">
    <property type="entry name" value="TRANSAMIDASE"/>
    <property type="match status" value="1"/>
</dbReference>
<evidence type="ECO:0000313" key="4">
    <source>
        <dbReference type="EMBL" id="TCK21823.1"/>
    </source>
</evidence>
<sequence length="447" mass="46476">MTGTPRPELVGFQAAVPGFRAGRDTPRDFLERSLERLQRWEPALQAFAALDLAAARAAADDATRRWRSGQPLSTVDGMPVGIKDVIGTADLPTGLGIGVLADHRPPVDAAATAGLRRAGAVVVGKTATTEFAMTHPAPTRNPHDLDRTPGGSSSGSAAATGAGIIPAALGTQAIGSILRPSSFCGVFGYKPSVGSINRGGSHDTQSQSVIGVLAASLPDLWCTAWEIAARVGGDPGAAGLTGDMRPTPATAPSAVVHLETDGWAAVSDVAGERFARTLDTVARAGVRIRHRRNDPAVAELELALRGALDRARTLINIESLWPLEQIAARYPGSLSETLTERMQTAAAVGRDGYRSLLEWRRTARTAYTKAIGEGDLAVTLAAPGPAPRGLAATGDAALTVAATVLGAPALSLPVYEQDGMPVGLQVIGRRDHDAALFGMADWLRQRA</sequence>
<keyword evidence="4" id="KW-0808">Transferase</keyword>
<feature type="domain" description="Amidase" evidence="3">
    <location>
        <begin position="29"/>
        <end position="436"/>
    </location>
</feature>
<evidence type="ECO:0000256" key="2">
    <source>
        <dbReference type="SAM" id="MobiDB-lite"/>
    </source>
</evidence>
<organism evidence="4 5">
    <name type="scientific">Pseudonocardia endophytica</name>
    <dbReference type="NCBI Taxonomy" id="401976"/>
    <lineage>
        <taxon>Bacteria</taxon>
        <taxon>Bacillati</taxon>
        <taxon>Actinomycetota</taxon>
        <taxon>Actinomycetes</taxon>
        <taxon>Pseudonocardiales</taxon>
        <taxon>Pseudonocardiaceae</taxon>
        <taxon>Pseudonocardia</taxon>
    </lineage>
</organism>
<dbReference type="EMBL" id="SMFZ01000002">
    <property type="protein sequence ID" value="TCK21823.1"/>
    <property type="molecule type" value="Genomic_DNA"/>
</dbReference>
<dbReference type="Pfam" id="PF01425">
    <property type="entry name" value="Amidase"/>
    <property type="match status" value="1"/>
</dbReference>
<protein>
    <submittedName>
        <fullName evidence="4">Asp-tRNA(Asn)/Glu-tRNA(Gln) amidotransferase A subunit family amidase</fullName>
    </submittedName>
</protein>
<dbReference type="Proteomes" id="UP000295560">
    <property type="component" value="Unassembled WGS sequence"/>
</dbReference>